<dbReference type="SUPFAM" id="SSF56601">
    <property type="entry name" value="beta-lactamase/transpeptidase-like"/>
    <property type="match status" value="1"/>
</dbReference>
<dbReference type="RefSeq" id="WP_306817694.1">
    <property type="nucleotide sequence ID" value="NZ_JANJZD010000037.1"/>
</dbReference>
<dbReference type="Gene3D" id="3.40.710.10">
    <property type="entry name" value="DD-peptidase/beta-lactamase superfamily"/>
    <property type="match status" value="1"/>
</dbReference>
<dbReference type="PANTHER" id="PTHR43283:SF7">
    <property type="entry name" value="BETA-LACTAMASE-RELATED DOMAIN-CONTAINING PROTEIN"/>
    <property type="match status" value="1"/>
</dbReference>
<dbReference type="Pfam" id="PF00144">
    <property type="entry name" value="Beta-lactamase"/>
    <property type="match status" value="1"/>
</dbReference>
<protein>
    <submittedName>
        <fullName evidence="2">6-aminohexanoate-dimer hydrolase</fullName>
        <ecNumber evidence="2">3.5.1.46</ecNumber>
    </submittedName>
</protein>
<dbReference type="AlphaFoldDB" id="A0A2K4ZNB5"/>
<dbReference type="PANTHER" id="PTHR43283">
    <property type="entry name" value="BETA-LACTAMASE-RELATED"/>
    <property type="match status" value="1"/>
</dbReference>
<dbReference type="InterPro" id="IPR001466">
    <property type="entry name" value="Beta-lactam-related"/>
</dbReference>
<dbReference type="Proteomes" id="UP000236311">
    <property type="component" value="Unassembled WGS sequence"/>
</dbReference>
<evidence type="ECO:0000259" key="1">
    <source>
        <dbReference type="Pfam" id="PF00144"/>
    </source>
</evidence>
<proteinExistence type="predicted"/>
<reference evidence="2 3" key="1">
    <citation type="submission" date="2018-01" db="EMBL/GenBank/DDBJ databases">
        <authorList>
            <person name="Gaut B.S."/>
            <person name="Morton B.R."/>
            <person name="Clegg M.T."/>
            <person name="Duvall M.R."/>
        </authorList>
    </citation>
    <scope>NUCLEOTIDE SEQUENCE [LARGE SCALE GENOMIC DNA]</scope>
    <source>
        <strain evidence="2">GP69</strain>
    </source>
</reference>
<dbReference type="EMBL" id="OFSM01000035">
    <property type="protein sequence ID" value="SOY31969.1"/>
    <property type="molecule type" value="Genomic_DNA"/>
</dbReference>
<dbReference type="EC" id="3.5.1.46" evidence="2"/>
<keyword evidence="2" id="KW-0378">Hydrolase</keyword>
<sequence length="255" mass="28744">MTAPYKYRFNPYPKYFSSEDWVISSLDFLGGNGKIGKFKYAPIIGIDILSGILIKATGKSVLKFAQELLFSPLEISADKNIYFQSKEEQLDFYKSKGANGWVADPNGTNTAGWGLSLTTKDMAKLGQLYLNEGYWNGRQMISDKWIAESTLVQSVWKARHLKYGYLWWIIDEAEHSYAALGDGGNVIYVNPKDRIVVAVSSLFPRAMSQVGMLACTFDECREGQIPRCSEAGYLIVPGVKDRIDFIKREVEPLFK</sequence>
<dbReference type="InterPro" id="IPR012338">
    <property type="entry name" value="Beta-lactam/transpept-like"/>
</dbReference>
<dbReference type="GO" id="GO:0019875">
    <property type="term" value="F:6-aminohexanoate-dimer hydrolase activity"/>
    <property type="evidence" value="ECO:0007669"/>
    <property type="project" value="UniProtKB-EC"/>
</dbReference>
<feature type="domain" description="Beta-lactamase-related" evidence="1">
    <location>
        <begin position="44"/>
        <end position="200"/>
    </location>
</feature>
<gene>
    <name evidence="2" type="primary">nylB</name>
    <name evidence="2" type="ORF">AMURIS_04721</name>
</gene>
<keyword evidence="3" id="KW-1185">Reference proteome</keyword>
<name>A0A2K4ZNB5_9FIRM</name>
<dbReference type="InterPro" id="IPR050789">
    <property type="entry name" value="Diverse_Enzym_Activities"/>
</dbReference>
<accession>A0A2K4ZNB5</accession>
<evidence type="ECO:0000313" key="2">
    <source>
        <dbReference type="EMBL" id="SOY31969.1"/>
    </source>
</evidence>
<evidence type="ECO:0000313" key="3">
    <source>
        <dbReference type="Proteomes" id="UP000236311"/>
    </source>
</evidence>
<organism evidence="2 3">
    <name type="scientific">Acetatifactor muris</name>
    <dbReference type="NCBI Taxonomy" id="879566"/>
    <lineage>
        <taxon>Bacteria</taxon>
        <taxon>Bacillati</taxon>
        <taxon>Bacillota</taxon>
        <taxon>Clostridia</taxon>
        <taxon>Lachnospirales</taxon>
        <taxon>Lachnospiraceae</taxon>
        <taxon>Acetatifactor</taxon>
    </lineage>
</organism>